<protein>
    <submittedName>
        <fullName evidence="1">UDP-N-acetylmuramoyl-tripeptide--D-alanyl-D-alanine ligase</fullName>
    </submittedName>
</protein>
<organism evidence="1 2">
    <name type="scientific">Streptomonospora algeriensis</name>
    <dbReference type="NCBI Taxonomy" id="995084"/>
    <lineage>
        <taxon>Bacteria</taxon>
        <taxon>Bacillati</taxon>
        <taxon>Actinomycetota</taxon>
        <taxon>Actinomycetes</taxon>
        <taxon>Streptosporangiales</taxon>
        <taxon>Nocardiopsidaceae</taxon>
        <taxon>Streptomonospora</taxon>
    </lineage>
</organism>
<feature type="non-terminal residue" evidence="1">
    <location>
        <position position="1"/>
    </location>
</feature>
<name>A0ABW3BKN7_9ACTN</name>
<comment type="caution">
    <text evidence="1">The sequence shown here is derived from an EMBL/GenBank/DDBJ whole genome shotgun (WGS) entry which is preliminary data.</text>
</comment>
<dbReference type="Gene3D" id="3.90.190.20">
    <property type="entry name" value="Mur ligase, C-terminal domain"/>
    <property type="match status" value="1"/>
</dbReference>
<reference evidence="2" key="1">
    <citation type="journal article" date="2019" name="Int. J. Syst. Evol. Microbiol.">
        <title>The Global Catalogue of Microorganisms (GCM) 10K type strain sequencing project: providing services to taxonomists for standard genome sequencing and annotation.</title>
        <authorList>
            <consortium name="The Broad Institute Genomics Platform"/>
            <consortium name="The Broad Institute Genome Sequencing Center for Infectious Disease"/>
            <person name="Wu L."/>
            <person name="Ma J."/>
        </authorList>
    </citation>
    <scope>NUCLEOTIDE SEQUENCE [LARGE SCALE GENOMIC DNA]</scope>
    <source>
        <strain evidence="2">CCUG 63369</strain>
    </source>
</reference>
<dbReference type="SUPFAM" id="SSF53244">
    <property type="entry name" value="MurD-like peptide ligases, peptide-binding domain"/>
    <property type="match status" value="1"/>
</dbReference>
<dbReference type="Proteomes" id="UP001596956">
    <property type="component" value="Unassembled WGS sequence"/>
</dbReference>
<dbReference type="InterPro" id="IPR036615">
    <property type="entry name" value="Mur_ligase_C_dom_sf"/>
</dbReference>
<keyword evidence="2" id="KW-1185">Reference proteome</keyword>
<gene>
    <name evidence="1" type="ORF">ACFQZU_20000</name>
</gene>
<accession>A0ABW3BKN7</accession>
<dbReference type="EMBL" id="JBHTHR010000986">
    <property type="protein sequence ID" value="MFD0803581.1"/>
    <property type="molecule type" value="Genomic_DNA"/>
</dbReference>
<dbReference type="GO" id="GO:0016874">
    <property type="term" value="F:ligase activity"/>
    <property type="evidence" value="ECO:0007669"/>
    <property type="project" value="UniProtKB-KW"/>
</dbReference>
<proteinExistence type="predicted"/>
<keyword evidence="1" id="KW-0436">Ligase</keyword>
<sequence length="73" mass="7471">AAPMAEGAGAEPGWDGEVLRVRDADEAAAALRVRLRPSDVVMVKGSRVAGLEKVAEELTEGASPAEPSGEDAK</sequence>
<evidence type="ECO:0000313" key="1">
    <source>
        <dbReference type="EMBL" id="MFD0803581.1"/>
    </source>
</evidence>
<evidence type="ECO:0000313" key="2">
    <source>
        <dbReference type="Proteomes" id="UP001596956"/>
    </source>
</evidence>